<proteinExistence type="predicted"/>
<dbReference type="InterPro" id="IPR018674">
    <property type="entry name" value="DUF2142_membrane"/>
</dbReference>
<name>A0ABS2TGU9_9ACTO</name>
<feature type="transmembrane region" description="Helical" evidence="1">
    <location>
        <begin position="356"/>
        <end position="374"/>
    </location>
</feature>
<dbReference type="Pfam" id="PF09913">
    <property type="entry name" value="DUF2142"/>
    <property type="match status" value="1"/>
</dbReference>
<keyword evidence="1" id="KW-0472">Membrane</keyword>
<feature type="transmembrane region" description="Helical" evidence="1">
    <location>
        <begin position="251"/>
        <end position="271"/>
    </location>
</feature>
<feature type="transmembrane region" description="Helical" evidence="1">
    <location>
        <begin position="418"/>
        <end position="436"/>
    </location>
</feature>
<feature type="transmembrane region" description="Helical" evidence="1">
    <location>
        <begin position="481"/>
        <end position="505"/>
    </location>
</feature>
<reference evidence="3" key="1">
    <citation type="submission" date="2021-02" db="EMBL/GenBank/DDBJ databases">
        <title>Leucobacter sp. CX169.</title>
        <authorList>
            <person name="Cheng Y."/>
        </authorList>
    </citation>
    <scope>NUCLEOTIDE SEQUENCE [LARGE SCALE GENOMIC DNA]</scope>
    <source>
        <strain evidence="3">JY899</strain>
    </source>
</reference>
<comment type="caution">
    <text evidence="2">The sequence shown here is derived from an EMBL/GenBank/DDBJ whole genome shotgun (WGS) entry which is preliminary data.</text>
</comment>
<evidence type="ECO:0000256" key="1">
    <source>
        <dbReference type="SAM" id="Phobius"/>
    </source>
</evidence>
<feature type="transmembrane region" description="Helical" evidence="1">
    <location>
        <begin position="443"/>
        <end position="461"/>
    </location>
</feature>
<evidence type="ECO:0000313" key="3">
    <source>
        <dbReference type="Proteomes" id="UP000705983"/>
    </source>
</evidence>
<evidence type="ECO:0000313" key="2">
    <source>
        <dbReference type="EMBL" id="MBM9433861.1"/>
    </source>
</evidence>
<feature type="transmembrane region" description="Helical" evidence="1">
    <location>
        <begin position="280"/>
        <end position="299"/>
    </location>
</feature>
<dbReference type="Proteomes" id="UP000705983">
    <property type="component" value="Unassembled WGS sequence"/>
</dbReference>
<keyword evidence="1" id="KW-1133">Transmembrane helix</keyword>
<keyword evidence="3" id="KW-1185">Reference proteome</keyword>
<organism evidence="2 3">
    <name type="scientific">Flaviflexus equikiangi</name>
    <dbReference type="NCBI Taxonomy" id="2758573"/>
    <lineage>
        <taxon>Bacteria</taxon>
        <taxon>Bacillati</taxon>
        <taxon>Actinomycetota</taxon>
        <taxon>Actinomycetes</taxon>
        <taxon>Actinomycetales</taxon>
        <taxon>Actinomycetaceae</taxon>
        <taxon>Flaviflexus</taxon>
    </lineage>
</organism>
<accession>A0ABS2TGU9</accession>
<feature type="transmembrane region" description="Helical" evidence="1">
    <location>
        <begin position="381"/>
        <end position="398"/>
    </location>
</feature>
<feature type="transmembrane region" description="Helical" evidence="1">
    <location>
        <begin position="161"/>
        <end position="179"/>
    </location>
</feature>
<dbReference type="EMBL" id="JAFFJS010000005">
    <property type="protein sequence ID" value="MBM9433861.1"/>
    <property type="molecule type" value="Genomic_DNA"/>
</dbReference>
<keyword evidence="1" id="KW-0812">Transmembrane</keyword>
<feature type="transmembrane region" description="Helical" evidence="1">
    <location>
        <begin position="191"/>
        <end position="210"/>
    </location>
</feature>
<dbReference type="RefSeq" id="WP_187996963.1">
    <property type="nucleotide sequence ID" value="NZ_JACEXG010000005.1"/>
</dbReference>
<sequence length="535" mass="58043">MSRKSFIRASAGLTFLIIVLQSVWAMSMPAFRGPDEPHHVNSIMRIVSGDGWPEPGDAMVDPVIVQAGHESGIITPGATHFTSTYRTRLLHSRPINPYFADMVITPHDSRSALYPVSKADPAAHEVDQMTQHPPLYYAGGAAIVQAFDLQDAPWDRLIQALRLYGIALTIPLVPATIYTARRLGASRHWSLLAGLVPLAIPQVFGITAVVTNDTLAIGTGALVVAALAKAGTERITWKTVLLVGGALGLALWSKGLLLAFGLPLVLVFLFARHDTWKRRLTAALASGTIALTIGFWWVLNLVRYGVVQPAGYSRPVPESWDPANASFTHYVSTAFRTFTTSFFSSFGWLEADFPSAVTWGLLILFAAAIVWSVIQAGRARTTYLILLSPFVGLIVLLYAQGWFNYLSTSVVAGVQGRYLYPCLAAFGGIVLGLRRWGPRGYRAFGLFAIATGMFGFVWLLRSCYPGPAVIDFARYADVVGVPVSAIIVMLAAYLLATITLVSLVVRWSRGAAMPSEYQATLVEENAGAEDGRNEP</sequence>
<protein>
    <submittedName>
        <fullName evidence="2">DUF2142 domain-containing protein</fullName>
    </submittedName>
</protein>
<gene>
    <name evidence="2" type="ORF">JVW63_09170</name>
</gene>